<name>A0A5C4N7L7_9RHOB</name>
<reference evidence="2 3" key="1">
    <citation type="submission" date="2019-06" db="EMBL/GenBank/DDBJ databases">
        <authorList>
            <person name="Jiang L."/>
        </authorList>
    </citation>
    <scope>NUCLEOTIDE SEQUENCE [LARGE SCALE GENOMIC DNA]</scope>
    <source>
        <strain evidence="2 3">YIM 48858</strain>
    </source>
</reference>
<accession>A0A5C4N7L7</accession>
<protein>
    <submittedName>
        <fullName evidence="2">Uncharacterized protein</fullName>
    </submittedName>
</protein>
<gene>
    <name evidence="2" type="ORF">FHG71_14295</name>
</gene>
<evidence type="ECO:0000313" key="3">
    <source>
        <dbReference type="Proteomes" id="UP000305709"/>
    </source>
</evidence>
<evidence type="ECO:0000313" key="2">
    <source>
        <dbReference type="EMBL" id="TNC68791.1"/>
    </source>
</evidence>
<evidence type="ECO:0000256" key="1">
    <source>
        <dbReference type="SAM" id="MobiDB-lite"/>
    </source>
</evidence>
<feature type="compositionally biased region" description="Low complexity" evidence="1">
    <location>
        <begin position="158"/>
        <end position="170"/>
    </location>
</feature>
<proteinExistence type="predicted"/>
<dbReference type="Proteomes" id="UP000305709">
    <property type="component" value="Unassembled WGS sequence"/>
</dbReference>
<dbReference type="AlphaFoldDB" id="A0A5C4N7L7"/>
<dbReference type="RefSeq" id="WP_139082374.1">
    <property type="nucleotide sequence ID" value="NZ_VDFV01000023.1"/>
</dbReference>
<comment type="caution">
    <text evidence="2">The sequence shown here is derived from an EMBL/GenBank/DDBJ whole genome shotgun (WGS) entry which is preliminary data.</text>
</comment>
<organism evidence="2 3">
    <name type="scientific">Rubellimicrobium roseum</name>
    <dbReference type="NCBI Taxonomy" id="687525"/>
    <lineage>
        <taxon>Bacteria</taxon>
        <taxon>Pseudomonadati</taxon>
        <taxon>Pseudomonadota</taxon>
        <taxon>Alphaproteobacteria</taxon>
        <taxon>Rhodobacterales</taxon>
        <taxon>Roseobacteraceae</taxon>
        <taxon>Rubellimicrobium</taxon>
    </lineage>
</organism>
<keyword evidence="3" id="KW-1185">Reference proteome</keyword>
<sequence length="204" mass="20684">MGQKAKKIVPKKIGNVKIPKRFRKTVNKALANPRTGEAVSAALLAVGTALAKKTLSQGATRYGFGAEEAKDQDKGPAKPAESAADIGALVAGAAGEAVRGVAGAVSRLVEEAVDTIRRDFGPGRDGGSGPARAADRDTEAGAQSEPVVAPEDGPGPRPAAASPADLDPAAKVGGNDMFESHDDNDDPFDGNDQRKPGPMNGIGP</sequence>
<dbReference type="EMBL" id="VDFV01000023">
    <property type="protein sequence ID" value="TNC68791.1"/>
    <property type="molecule type" value="Genomic_DNA"/>
</dbReference>
<dbReference type="OrthoDB" id="9957483at2"/>
<feature type="region of interest" description="Disordered" evidence="1">
    <location>
        <begin position="115"/>
        <end position="204"/>
    </location>
</feature>